<accession>A0A3M7QSC7</accession>
<sequence length="85" mass="10015">MIAKLVEIDFISTNFQMKEKILKSQICSNIQKCVARFSNLIFVWSFKKFELVKFSLAIDEIKDFQLNISKLCSLNLFPVFKPKYN</sequence>
<protein>
    <submittedName>
        <fullName evidence="1">Uncharacterized protein</fullName>
    </submittedName>
</protein>
<proteinExistence type="predicted"/>
<dbReference type="Proteomes" id="UP000276133">
    <property type="component" value="Unassembled WGS sequence"/>
</dbReference>
<name>A0A3M7QSC7_BRAPC</name>
<dbReference type="EMBL" id="REGN01005215">
    <property type="protein sequence ID" value="RNA14296.1"/>
    <property type="molecule type" value="Genomic_DNA"/>
</dbReference>
<organism evidence="1 2">
    <name type="scientific">Brachionus plicatilis</name>
    <name type="common">Marine rotifer</name>
    <name type="synonym">Brachionus muelleri</name>
    <dbReference type="NCBI Taxonomy" id="10195"/>
    <lineage>
        <taxon>Eukaryota</taxon>
        <taxon>Metazoa</taxon>
        <taxon>Spiralia</taxon>
        <taxon>Gnathifera</taxon>
        <taxon>Rotifera</taxon>
        <taxon>Eurotatoria</taxon>
        <taxon>Monogononta</taxon>
        <taxon>Pseudotrocha</taxon>
        <taxon>Ploima</taxon>
        <taxon>Brachionidae</taxon>
        <taxon>Brachionus</taxon>
    </lineage>
</organism>
<reference evidence="1 2" key="1">
    <citation type="journal article" date="2018" name="Sci. Rep.">
        <title>Genomic signatures of local adaptation to the degree of environmental predictability in rotifers.</title>
        <authorList>
            <person name="Franch-Gras L."/>
            <person name="Hahn C."/>
            <person name="Garcia-Roger E.M."/>
            <person name="Carmona M.J."/>
            <person name="Serra M."/>
            <person name="Gomez A."/>
        </authorList>
    </citation>
    <scope>NUCLEOTIDE SEQUENCE [LARGE SCALE GENOMIC DNA]</scope>
    <source>
        <strain evidence="1">HYR1</strain>
    </source>
</reference>
<evidence type="ECO:0000313" key="1">
    <source>
        <dbReference type="EMBL" id="RNA14296.1"/>
    </source>
</evidence>
<dbReference type="AlphaFoldDB" id="A0A3M7QSC7"/>
<keyword evidence="2" id="KW-1185">Reference proteome</keyword>
<evidence type="ECO:0000313" key="2">
    <source>
        <dbReference type="Proteomes" id="UP000276133"/>
    </source>
</evidence>
<gene>
    <name evidence="1" type="ORF">BpHYR1_029447</name>
</gene>
<comment type="caution">
    <text evidence="1">The sequence shown here is derived from an EMBL/GenBank/DDBJ whole genome shotgun (WGS) entry which is preliminary data.</text>
</comment>